<dbReference type="EMBL" id="CP070499">
    <property type="protein sequence ID" value="QSB14454.1"/>
    <property type="molecule type" value="Genomic_DNA"/>
</dbReference>
<organism evidence="4 5">
    <name type="scientific">Natronosporangium hydrolyticum</name>
    <dbReference type="NCBI Taxonomy" id="2811111"/>
    <lineage>
        <taxon>Bacteria</taxon>
        <taxon>Bacillati</taxon>
        <taxon>Actinomycetota</taxon>
        <taxon>Actinomycetes</taxon>
        <taxon>Micromonosporales</taxon>
        <taxon>Micromonosporaceae</taxon>
        <taxon>Natronosporangium</taxon>
    </lineage>
</organism>
<proteinExistence type="predicted"/>
<dbReference type="KEGG" id="nhy:JQS43_23705"/>
<feature type="region of interest" description="Disordered" evidence="1">
    <location>
        <begin position="238"/>
        <end position="257"/>
    </location>
</feature>
<dbReference type="SUPFAM" id="SSF50998">
    <property type="entry name" value="Quinoprotein alcohol dehydrogenase-like"/>
    <property type="match status" value="1"/>
</dbReference>
<dbReference type="Proteomes" id="UP000662857">
    <property type="component" value="Chromosome"/>
</dbReference>
<dbReference type="RefSeq" id="WP_239676590.1">
    <property type="nucleotide sequence ID" value="NZ_CP070499.1"/>
</dbReference>
<dbReference type="Pfam" id="PF13360">
    <property type="entry name" value="PQQ_2"/>
    <property type="match status" value="1"/>
</dbReference>
<accession>A0A895Y9L5</accession>
<evidence type="ECO:0000259" key="3">
    <source>
        <dbReference type="Pfam" id="PF13360"/>
    </source>
</evidence>
<dbReference type="InterPro" id="IPR015943">
    <property type="entry name" value="WD40/YVTN_repeat-like_dom_sf"/>
</dbReference>
<name>A0A895Y9L5_9ACTN</name>
<dbReference type="AlphaFoldDB" id="A0A895Y9L5"/>
<sequence>MSTEHSARVIDLGDRSATELVDRQPKAAVGRQRGEQLRRRLLPILAAALAAALLTGLTGGAPERPALDLRFQVTANHFFVDDTYLYTVARQPAPDDDLAVVTAYQLTDGTVAWRTRLDETVDGLSLHPGAGTPYLSSLPTAGRLGDPAGDPAGRVTMLDWQTGELLWTEPGWPIGAAGDTLVVDPNFLVRSEEDNLYVGVDAATGAHRWRIGPLDATLNVAAGHVVGLTGGDLVSFHPETGEPVQSTPAPEPADRPERIPVSVVGSLALLLDDGDPPVMHAFDLAGLTPQWQVEWDEEWGFPIPRPCDPVICLGTPGGGIGGLDPATGALRWRSTSTATLPSEHPDDGVMLFSDLARQPAQQLVATETGEVLLELTGWRALEPPEVSWSPMTAPALGRLTVRDFDDVSWLGWIAADYSGVEPVAPLPHPTDWCTHSSTYLVCAEGGSRINDLTVWRLRR</sequence>
<keyword evidence="2" id="KW-1133">Transmembrane helix</keyword>
<reference evidence="4" key="1">
    <citation type="submission" date="2021-02" db="EMBL/GenBank/DDBJ databases">
        <title>Natrosporangium hydrolyticum gen. nov., sp. nov, a haloalkaliphilic actinobacterium from a soda solonchak soil.</title>
        <authorList>
            <person name="Sorokin D.Y."/>
            <person name="Khijniak T.V."/>
            <person name="Zakharycheva A.P."/>
            <person name="Boueva O.V."/>
            <person name="Ariskina E.V."/>
            <person name="Hahnke R.L."/>
            <person name="Bunk B."/>
            <person name="Sproer C."/>
            <person name="Schumann P."/>
            <person name="Evtushenko L.I."/>
            <person name="Kublanov I.V."/>
        </authorList>
    </citation>
    <scope>NUCLEOTIDE SEQUENCE</scope>
    <source>
        <strain evidence="4">DSM 106523</strain>
    </source>
</reference>
<feature type="transmembrane region" description="Helical" evidence="2">
    <location>
        <begin position="41"/>
        <end position="61"/>
    </location>
</feature>
<evidence type="ECO:0000313" key="4">
    <source>
        <dbReference type="EMBL" id="QSB14454.1"/>
    </source>
</evidence>
<dbReference type="InterPro" id="IPR002372">
    <property type="entry name" value="PQQ_rpt_dom"/>
</dbReference>
<dbReference type="InterPro" id="IPR011047">
    <property type="entry name" value="Quinoprotein_ADH-like_sf"/>
</dbReference>
<evidence type="ECO:0000256" key="1">
    <source>
        <dbReference type="SAM" id="MobiDB-lite"/>
    </source>
</evidence>
<evidence type="ECO:0000313" key="5">
    <source>
        <dbReference type="Proteomes" id="UP000662857"/>
    </source>
</evidence>
<evidence type="ECO:0000256" key="2">
    <source>
        <dbReference type="SAM" id="Phobius"/>
    </source>
</evidence>
<gene>
    <name evidence="4" type="ORF">JQS43_23705</name>
</gene>
<feature type="domain" description="Pyrrolo-quinoline quinone repeat" evidence="3">
    <location>
        <begin position="199"/>
        <end position="338"/>
    </location>
</feature>
<protein>
    <submittedName>
        <fullName evidence="4">PQQ-binding-like beta-propeller repeat protein</fullName>
    </submittedName>
</protein>
<keyword evidence="5" id="KW-1185">Reference proteome</keyword>
<keyword evidence="2" id="KW-0812">Transmembrane</keyword>
<dbReference type="Gene3D" id="2.130.10.10">
    <property type="entry name" value="YVTN repeat-like/Quinoprotein amine dehydrogenase"/>
    <property type="match status" value="2"/>
</dbReference>
<keyword evidence="2" id="KW-0472">Membrane</keyword>